<keyword evidence="1" id="KW-1133">Transmembrane helix</keyword>
<feature type="transmembrane region" description="Helical" evidence="1">
    <location>
        <begin position="50"/>
        <end position="78"/>
    </location>
</feature>
<proteinExistence type="predicted"/>
<keyword evidence="1" id="KW-0472">Membrane</keyword>
<dbReference type="Proteomes" id="UP000288892">
    <property type="component" value="Unassembled WGS sequence"/>
</dbReference>
<dbReference type="AlphaFoldDB" id="A0A444JF80"/>
<keyword evidence="1" id="KW-0812">Transmembrane</keyword>
<organism evidence="2 3">
    <name type="scientific">Candidatus Electrothrix marina</name>
    <dbReference type="NCBI Taxonomy" id="1859130"/>
    <lineage>
        <taxon>Bacteria</taxon>
        <taxon>Pseudomonadati</taxon>
        <taxon>Thermodesulfobacteriota</taxon>
        <taxon>Desulfobulbia</taxon>
        <taxon>Desulfobulbales</taxon>
        <taxon>Desulfobulbaceae</taxon>
        <taxon>Candidatus Electrothrix</taxon>
    </lineage>
</organism>
<sequence>MKNNMLVKPLIQSMLILALPSLLLYLIAGSPEATVWSSLGMIVIGGLRTIQWIIAMTLALFVCLAFLFAIFFGAVALFDREVSARMYGNFKHSCSAGYSRS</sequence>
<evidence type="ECO:0000256" key="1">
    <source>
        <dbReference type="SAM" id="Phobius"/>
    </source>
</evidence>
<evidence type="ECO:0000313" key="2">
    <source>
        <dbReference type="EMBL" id="RWX51628.1"/>
    </source>
</evidence>
<keyword evidence="3" id="KW-1185">Reference proteome</keyword>
<dbReference type="EMBL" id="MTKS01000105">
    <property type="protein sequence ID" value="RWX51628.1"/>
    <property type="molecule type" value="Genomic_DNA"/>
</dbReference>
<protein>
    <submittedName>
        <fullName evidence="2">Uncharacterized protein</fullName>
    </submittedName>
</protein>
<accession>A0A444JF80</accession>
<name>A0A444JF80_9BACT</name>
<comment type="caution">
    <text evidence="2">The sequence shown here is derived from an EMBL/GenBank/DDBJ whole genome shotgun (WGS) entry which is preliminary data.</text>
</comment>
<reference evidence="2 3" key="1">
    <citation type="submission" date="2017-01" db="EMBL/GenBank/DDBJ databases">
        <title>The cable genome- insights into the physiology and evolution of filamentous bacteria capable of sulfide oxidation via long distance electron transfer.</title>
        <authorList>
            <person name="Schreiber L."/>
            <person name="Bjerg J.T."/>
            <person name="Boggild A."/>
            <person name="Van De Vossenberg J."/>
            <person name="Meysman F."/>
            <person name="Nielsen L.P."/>
            <person name="Schramm A."/>
            <person name="Kjeldsen K.U."/>
        </authorList>
    </citation>
    <scope>NUCLEOTIDE SEQUENCE [LARGE SCALE GENOMIC DNA]</scope>
    <source>
        <strain evidence="2">A5</strain>
    </source>
</reference>
<evidence type="ECO:0000313" key="3">
    <source>
        <dbReference type="Proteomes" id="UP000288892"/>
    </source>
</evidence>
<gene>
    <name evidence="2" type="ORF">VU01_11054</name>
</gene>